<protein>
    <recommendedName>
        <fullName evidence="1">Helicase-associated domain-containing protein</fullName>
    </recommendedName>
</protein>
<name>A0AAD2GAJ6_9STRA</name>
<dbReference type="Proteomes" id="UP001295423">
    <property type="component" value="Unassembled WGS sequence"/>
</dbReference>
<organism evidence="2 3">
    <name type="scientific">Cylindrotheca closterium</name>
    <dbReference type="NCBI Taxonomy" id="2856"/>
    <lineage>
        <taxon>Eukaryota</taxon>
        <taxon>Sar</taxon>
        <taxon>Stramenopiles</taxon>
        <taxon>Ochrophyta</taxon>
        <taxon>Bacillariophyta</taxon>
        <taxon>Bacillariophyceae</taxon>
        <taxon>Bacillariophycidae</taxon>
        <taxon>Bacillariales</taxon>
        <taxon>Bacillariaceae</taxon>
        <taxon>Cylindrotheca</taxon>
    </lineage>
</organism>
<dbReference type="Pfam" id="PF03457">
    <property type="entry name" value="HA"/>
    <property type="match status" value="1"/>
</dbReference>
<dbReference type="PANTHER" id="PTHR33418">
    <property type="entry name" value="HELICASE-ASSOCIATED"/>
    <property type="match status" value="1"/>
</dbReference>
<comment type="caution">
    <text evidence="2">The sequence shown here is derived from an EMBL/GenBank/DDBJ whole genome shotgun (WGS) entry which is preliminary data.</text>
</comment>
<dbReference type="PANTHER" id="PTHR33418:SF1">
    <property type="entry name" value="HELICASE-ASSOCIATED DOMAIN-CONTAINING PROTEIN"/>
    <property type="match status" value="1"/>
</dbReference>
<dbReference type="Gene3D" id="6.10.140.530">
    <property type="match status" value="1"/>
</dbReference>
<evidence type="ECO:0000313" key="3">
    <source>
        <dbReference type="Proteomes" id="UP001295423"/>
    </source>
</evidence>
<reference evidence="2" key="1">
    <citation type="submission" date="2023-08" db="EMBL/GenBank/DDBJ databases">
        <authorList>
            <person name="Audoor S."/>
            <person name="Bilcke G."/>
        </authorList>
    </citation>
    <scope>NUCLEOTIDE SEQUENCE</scope>
</reference>
<gene>
    <name evidence="2" type="ORF">CYCCA115_LOCUS22860</name>
</gene>
<dbReference type="InterPro" id="IPR005114">
    <property type="entry name" value="Helicase_assoc"/>
</dbReference>
<sequence>MKVEYRSRMLKQRRKRTGKTRLLPLTNEQIRLLDKIDFPWNPNKKGINERVWHIKYQELVGFYEKHGHLNVDYGSSLYQWIIRQRQRRNGKHSPLTDEQIRLLDDVDFPCTPNSTLMVWHIKYQELVRNMDT</sequence>
<evidence type="ECO:0000259" key="1">
    <source>
        <dbReference type="Pfam" id="PF03457"/>
    </source>
</evidence>
<proteinExistence type="predicted"/>
<dbReference type="AlphaFoldDB" id="A0AAD2GAJ6"/>
<evidence type="ECO:0000313" key="2">
    <source>
        <dbReference type="EMBL" id="CAJ1967624.1"/>
    </source>
</evidence>
<feature type="domain" description="Helicase-associated" evidence="1">
    <location>
        <begin position="49"/>
        <end position="108"/>
    </location>
</feature>
<keyword evidence="3" id="KW-1185">Reference proteome</keyword>
<accession>A0AAD2GAJ6</accession>
<dbReference type="EMBL" id="CAKOGP040002336">
    <property type="protein sequence ID" value="CAJ1967624.1"/>
    <property type="molecule type" value="Genomic_DNA"/>
</dbReference>